<feature type="domain" description="Ice-binding protein C-terminal" evidence="3">
    <location>
        <begin position="172"/>
        <end position="195"/>
    </location>
</feature>
<feature type="transmembrane region" description="Helical" evidence="1">
    <location>
        <begin position="178"/>
        <end position="196"/>
    </location>
</feature>
<name>A0A2W5C3T6_9SPHN</name>
<evidence type="ECO:0000313" key="5">
    <source>
        <dbReference type="Proteomes" id="UP000249066"/>
    </source>
</evidence>
<dbReference type="Pfam" id="PF07589">
    <property type="entry name" value="PEP-CTERM"/>
    <property type="match status" value="1"/>
</dbReference>
<sequence>MPSVSRNSCEAYMNRFCLTLALTAVAAIAAPASAATIASVDLRAPASDLLGGRAVDFTVNGATLNTLPNGVGGYMADMMAAMLGRQVTLAGGGAAADSLIFTTDNAGMTSMSFGGAVTISGISGIPNLANMTLRADDANLLRVRLWTSTAQHYEIVLTPSFVSATSETLAGVPEPETWALLIAGFGLAGVGFRFRARAKGIQRALT</sequence>
<keyword evidence="2" id="KW-0732">Signal</keyword>
<dbReference type="InterPro" id="IPR013424">
    <property type="entry name" value="Ice-binding_C"/>
</dbReference>
<protein>
    <recommendedName>
        <fullName evidence="3">Ice-binding protein C-terminal domain-containing protein</fullName>
    </recommendedName>
</protein>
<dbReference type="Proteomes" id="UP000249066">
    <property type="component" value="Unassembled WGS sequence"/>
</dbReference>
<evidence type="ECO:0000259" key="3">
    <source>
        <dbReference type="Pfam" id="PF07589"/>
    </source>
</evidence>
<dbReference type="NCBIfam" id="NF035944">
    <property type="entry name" value="PEPxxWA-CTERM"/>
    <property type="match status" value="1"/>
</dbReference>
<reference evidence="4 5" key="1">
    <citation type="submission" date="2017-08" db="EMBL/GenBank/DDBJ databases">
        <title>Infants hospitalized years apart are colonized by the same room-sourced microbial strains.</title>
        <authorList>
            <person name="Brooks B."/>
            <person name="Olm M.R."/>
            <person name="Firek B.A."/>
            <person name="Baker R."/>
            <person name="Thomas B.C."/>
            <person name="Morowitz M.J."/>
            <person name="Banfield J.F."/>
        </authorList>
    </citation>
    <scope>NUCLEOTIDE SEQUENCE [LARGE SCALE GENOMIC DNA]</scope>
    <source>
        <strain evidence="4">S2_018_000_R2_101</strain>
    </source>
</reference>
<keyword evidence="1" id="KW-0812">Transmembrane</keyword>
<accession>A0A2W5C3T6</accession>
<evidence type="ECO:0000256" key="1">
    <source>
        <dbReference type="SAM" id="Phobius"/>
    </source>
</evidence>
<feature type="chain" id="PRO_5016051403" description="Ice-binding protein C-terminal domain-containing protein" evidence="2">
    <location>
        <begin position="35"/>
        <end position="206"/>
    </location>
</feature>
<evidence type="ECO:0000313" key="4">
    <source>
        <dbReference type="EMBL" id="PZO89975.1"/>
    </source>
</evidence>
<evidence type="ECO:0000256" key="2">
    <source>
        <dbReference type="SAM" id="SignalP"/>
    </source>
</evidence>
<feature type="signal peptide" evidence="2">
    <location>
        <begin position="1"/>
        <end position="34"/>
    </location>
</feature>
<proteinExistence type="predicted"/>
<keyword evidence="1" id="KW-0472">Membrane</keyword>
<dbReference type="EMBL" id="QFNN01000040">
    <property type="protein sequence ID" value="PZO89975.1"/>
    <property type="molecule type" value="Genomic_DNA"/>
</dbReference>
<organism evidence="4 5">
    <name type="scientific">Sphingomonas sanxanigenens</name>
    <dbReference type="NCBI Taxonomy" id="397260"/>
    <lineage>
        <taxon>Bacteria</taxon>
        <taxon>Pseudomonadati</taxon>
        <taxon>Pseudomonadota</taxon>
        <taxon>Alphaproteobacteria</taxon>
        <taxon>Sphingomonadales</taxon>
        <taxon>Sphingomonadaceae</taxon>
        <taxon>Sphingomonas</taxon>
    </lineage>
</organism>
<comment type="caution">
    <text evidence="4">The sequence shown here is derived from an EMBL/GenBank/DDBJ whole genome shotgun (WGS) entry which is preliminary data.</text>
</comment>
<dbReference type="AlphaFoldDB" id="A0A2W5C3T6"/>
<gene>
    <name evidence="4" type="ORF">DI623_08455</name>
</gene>
<keyword evidence="1" id="KW-1133">Transmembrane helix</keyword>